<accession>A0A3D9I0S5</accession>
<evidence type="ECO:0000313" key="3">
    <source>
        <dbReference type="EMBL" id="RED54756.1"/>
    </source>
</evidence>
<keyword evidence="1" id="KW-0812">Transmembrane</keyword>
<sequence>MVQLYQRGTKALGSLWRDERGIGTLEIVLIAAVLIMVAIFFKDWILEFLGELMDSVEGKADDIFE</sequence>
<evidence type="ECO:0000256" key="1">
    <source>
        <dbReference type="SAM" id="Phobius"/>
    </source>
</evidence>
<evidence type="ECO:0000313" key="4">
    <source>
        <dbReference type="Proteomes" id="UP000256869"/>
    </source>
</evidence>
<protein>
    <submittedName>
        <fullName evidence="3">Putative flagellin with Flp1-like domain</fullName>
    </submittedName>
</protein>
<dbReference type="InterPro" id="IPR031564">
    <property type="entry name" value="Flp1-like"/>
</dbReference>
<gene>
    <name evidence="3" type="ORF">DFP95_12112</name>
</gene>
<dbReference type="Proteomes" id="UP000256869">
    <property type="component" value="Unassembled WGS sequence"/>
</dbReference>
<keyword evidence="4" id="KW-1185">Reference proteome</keyword>
<feature type="domain" description="Putative Flagellin Flp1-like" evidence="2">
    <location>
        <begin position="15"/>
        <end position="60"/>
    </location>
</feature>
<dbReference type="OrthoDB" id="2653725at2"/>
<feature type="transmembrane region" description="Helical" evidence="1">
    <location>
        <begin position="21"/>
        <end position="41"/>
    </location>
</feature>
<dbReference type="RefSeq" id="WP_115995122.1">
    <property type="nucleotide sequence ID" value="NZ_QRDY01000021.1"/>
</dbReference>
<keyword evidence="3" id="KW-0282">Flagellum</keyword>
<dbReference type="AlphaFoldDB" id="A0A3D9I0S5"/>
<proteinExistence type="predicted"/>
<reference evidence="3 4" key="1">
    <citation type="submission" date="2018-07" db="EMBL/GenBank/DDBJ databases">
        <title>Genomic Encyclopedia of Type Strains, Phase III (KMG-III): the genomes of soil and plant-associated and newly described type strains.</title>
        <authorList>
            <person name="Whitman W."/>
        </authorList>
    </citation>
    <scope>NUCLEOTIDE SEQUENCE [LARGE SCALE GENOMIC DNA]</scope>
    <source>
        <strain evidence="3 4">CECT 8236</strain>
    </source>
</reference>
<keyword evidence="3" id="KW-0969">Cilium</keyword>
<comment type="caution">
    <text evidence="3">The sequence shown here is derived from an EMBL/GenBank/DDBJ whole genome shotgun (WGS) entry which is preliminary data.</text>
</comment>
<organism evidence="3 4">
    <name type="scientific">Cohnella lupini</name>
    <dbReference type="NCBI Taxonomy" id="1294267"/>
    <lineage>
        <taxon>Bacteria</taxon>
        <taxon>Bacillati</taxon>
        <taxon>Bacillota</taxon>
        <taxon>Bacilli</taxon>
        <taxon>Bacillales</taxon>
        <taxon>Paenibacillaceae</taxon>
        <taxon>Cohnella</taxon>
    </lineage>
</organism>
<keyword evidence="1" id="KW-0472">Membrane</keyword>
<name>A0A3D9I0S5_9BACL</name>
<dbReference type="Pfam" id="PF16982">
    <property type="entry name" value="Flp1_like"/>
    <property type="match status" value="1"/>
</dbReference>
<evidence type="ECO:0000259" key="2">
    <source>
        <dbReference type="Pfam" id="PF16982"/>
    </source>
</evidence>
<dbReference type="EMBL" id="QRDY01000021">
    <property type="protein sequence ID" value="RED54756.1"/>
    <property type="molecule type" value="Genomic_DNA"/>
</dbReference>
<keyword evidence="1" id="KW-1133">Transmembrane helix</keyword>
<keyword evidence="3" id="KW-0966">Cell projection</keyword>